<evidence type="ECO:0000256" key="1">
    <source>
        <dbReference type="SAM" id="Phobius"/>
    </source>
</evidence>
<dbReference type="EMBL" id="CP029186">
    <property type="protein sequence ID" value="AWH86848.1"/>
    <property type="molecule type" value="Genomic_DNA"/>
</dbReference>
<dbReference type="KEGG" id="falb:HYN59_17805"/>
<keyword evidence="1" id="KW-1133">Transmembrane helix</keyword>
<feature type="transmembrane region" description="Helical" evidence="1">
    <location>
        <begin position="76"/>
        <end position="98"/>
    </location>
</feature>
<feature type="transmembrane region" description="Helical" evidence="1">
    <location>
        <begin position="51"/>
        <end position="69"/>
    </location>
</feature>
<reference evidence="2 3" key="1">
    <citation type="submission" date="2018-04" db="EMBL/GenBank/DDBJ databases">
        <title>Genome sequencing of Flavobacterium sp. HYN0059.</title>
        <authorList>
            <person name="Yi H."/>
            <person name="Baek C."/>
        </authorList>
    </citation>
    <scope>NUCLEOTIDE SEQUENCE [LARGE SCALE GENOMIC DNA]</scope>
    <source>
        <strain evidence="2 3">HYN0059</strain>
    </source>
</reference>
<keyword evidence="1" id="KW-0472">Membrane</keyword>
<organism evidence="2 3">
    <name type="scientific">Flavobacterium album</name>
    <dbReference type="NCBI Taxonomy" id="2175091"/>
    <lineage>
        <taxon>Bacteria</taxon>
        <taxon>Pseudomonadati</taxon>
        <taxon>Bacteroidota</taxon>
        <taxon>Flavobacteriia</taxon>
        <taxon>Flavobacteriales</taxon>
        <taxon>Flavobacteriaceae</taxon>
        <taxon>Flavobacterium</taxon>
    </lineage>
</organism>
<keyword evidence="3" id="KW-1185">Reference proteome</keyword>
<proteinExistence type="predicted"/>
<protein>
    <recommendedName>
        <fullName evidence="4">DUF4386 domain-containing protein</fullName>
    </recommendedName>
</protein>
<keyword evidence="1" id="KW-0812">Transmembrane</keyword>
<name>A0A2S1R2D6_9FLAO</name>
<dbReference type="AlphaFoldDB" id="A0A2S1R2D6"/>
<accession>A0A2S1R2D6</accession>
<evidence type="ECO:0000313" key="2">
    <source>
        <dbReference type="EMBL" id="AWH86848.1"/>
    </source>
</evidence>
<feature type="transmembrane region" description="Helical" evidence="1">
    <location>
        <begin position="12"/>
        <end position="31"/>
    </location>
</feature>
<dbReference type="Proteomes" id="UP000244929">
    <property type="component" value="Chromosome"/>
</dbReference>
<evidence type="ECO:0000313" key="3">
    <source>
        <dbReference type="Proteomes" id="UP000244929"/>
    </source>
</evidence>
<sequence length="106" mass="12000">MNKFQDRKIISIVILAISLLQAIIVSVRYFQSDLNLSNPLIPDSLLNGIRNFTIAMVAIYVFVVLLNVFYLATKKLFLPIAVLSILILSAGSYFTSAIHDYFINFR</sequence>
<evidence type="ECO:0008006" key="4">
    <source>
        <dbReference type="Google" id="ProtNLM"/>
    </source>
</evidence>
<gene>
    <name evidence="2" type="ORF">HYN59_17805</name>
</gene>